<name>A0A1X7J753_9BACT</name>
<dbReference type="Gene3D" id="3.40.50.12580">
    <property type="match status" value="1"/>
</dbReference>
<evidence type="ECO:0000313" key="2">
    <source>
        <dbReference type="Proteomes" id="UP000193804"/>
    </source>
</evidence>
<sequence length="470" mass="54403">MKILLFSIYPETPHFETELELLQLYSDRGSDLNIAFCDKSIETCLFNPNHNNLLCNICISKRKEGLKLIGGSEPNIIPIAPINSKNSINYKFSSIEELKSITENNINIGKGVASSVISRYREPKINLGTRKDEINKELNNTKHLLNECKRIIEATLPDLIIIFNGRFASYHPIVEYCKTTQLDFLIHERGGNFGTYMARINETPHSRSQAELEIEQLWQKDPIESKRRGELFFKERRDKVIQSWFVHSEKQEKGKIPDAYNPNKKLVCIFNSSRDEFESVDGWLETLYNSEYDAIDKIATSMKGKDDYQLFLRVHPNLSNLENSQIESINNLRQKHTHLNIIPAEDNIDSYSLLDICYKVIVFNSTIGLEATFWNKPTIVIGRALYENLDCSYNPDSHSQVIELIEKDLAPKPKLNAIKVGNWQREFGEEFKYTKQIGVDRAFFKGKKVVPKLPWRILSKIYFSLKKLRN</sequence>
<keyword evidence="2" id="KW-1185">Reference proteome</keyword>
<dbReference type="OrthoDB" id="274536at2"/>
<dbReference type="InterPro" id="IPR043148">
    <property type="entry name" value="TagF_C"/>
</dbReference>
<protein>
    <submittedName>
        <fullName evidence="1">Capsule polysaccharide biosynthesis protein</fullName>
    </submittedName>
</protein>
<dbReference type="AlphaFoldDB" id="A0A1X7J753"/>
<accession>A0A1X7J753</accession>
<proteinExistence type="predicted"/>
<dbReference type="InterPro" id="IPR007833">
    <property type="entry name" value="Capsule_polysaccharide_synth"/>
</dbReference>
<dbReference type="GO" id="GO:0015774">
    <property type="term" value="P:polysaccharide transport"/>
    <property type="evidence" value="ECO:0007669"/>
    <property type="project" value="InterPro"/>
</dbReference>
<reference evidence="2" key="1">
    <citation type="submission" date="2017-04" db="EMBL/GenBank/DDBJ databases">
        <authorList>
            <person name="Varghese N."/>
            <person name="Submissions S."/>
        </authorList>
    </citation>
    <scope>NUCLEOTIDE SEQUENCE [LARGE SCALE GENOMIC DNA]</scope>
    <source>
        <strain evidence="2">DSM 4125</strain>
    </source>
</reference>
<dbReference type="GO" id="GO:0000271">
    <property type="term" value="P:polysaccharide biosynthetic process"/>
    <property type="evidence" value="ECO:0007669"/>
    <property type="project" value="InterPro"/>
</dbReference>
<dbReference type="EMBL" id="FXAW01000002">
    <property type="protein sequence ID" value="SMG23456.1"/>
    <property type="molecule type" value="Genomic_DNA"/>
</dbReference>
<organism evidence="1 2">
    <name type="scientific">Marivirga sericea</name>
    <dbReference type="NCBI Taxonomy" id="1028"/>
    <lineage>
        <taxon>Bacteria</taxon>
        <taxon>Pseudomonadati</taxon>
        <taxon>Bacteroidota</taxon>
        <taxon>Cytophagia</taxon>
        <taxon>Cytophagales</taxon>
        <taxon>Marivirgaceae</taxon>
        <taxon>Marivirga</taxon>
    </lineage>
</organism>
<dbReference type="RefSeq" id="WP_085516322.1">
    <property type="nucleotide sequence ID" value="NZ_FXAW01000002.1"/>
</dbReference>
<evidence type="ECO:0000313" key="1">
    <source>
        <dbReference type="EMBL" id="SMG23456.1"/>
    </source>
</evidence>
<dbReference type="Pfam" id="PF05159">
    <property type="entry name" value="Capsule_synth"/>
    <property type="match status" value="1"/>
</dbReference>
<dbReference type="STRING" id="1028.SAMN05661096_01382"/>
<gene>
    <name evidence="1" type="ORF">SAMN05661096_01382</name>
</gene>
<dbReference type="Proteomes" id="UP000193804">
    <property type="component" value="Unassembled WGS sequence"/>
</dbReference>